<dbReference type="AlphaFoldDB" id="A0A895XYR3"/>
<proteinExistence type="predicted"/>
<dbReference type="RefSeq" id="WP_213172757.1">
    <property type="nucleotide sequence ID" value="NZ_CP070496.1"/>
</dbReference>
<name>A0A895XYR3_9ACTN</name>
<organism evidence="1 2">
    <name type="scientific">Natronoglycomyces albus</name>
    <dbReference type="NCBI Taxonomy" id="2811108"/>
    <lineage>
        <taxon>Bacteria</taxon>
        <taxon>Bacillati</taxon>
        <taxon>Actinomycetota</taxon>
        <taxon>Actinomycetes</taxon>
        <taxon>Glycomycetales</taxon>
        <taxon>Glycomycetaceae</taxon>
        <taxon>Natronoglycomyces</taxon>
    </lineage>
</organism>
<evidence type="ECO:0000313" key="2">
    <source>
        <dbReference type="Proteomes" id="UP000662939"/>
    </source>
</evidence>
<evidence type="ECO:0000313" key="1">
    <source>
        <dbReference type="EMBL" id="QSB06748.1"/>
    </source>
</evidence>
<keyword evidence="2" id="KW-1185">Reference proteome</keyword>
<dbReference type="KEGG" id="nav:JQS30_07630"/>
<dbReference type="InterPro" id="IPR016181">
    <property type="entry name" value="Acyl_CoA_acyltransferase"/>
</dbReference>
<dbReference type="SUPFAM" id="SSF55729">
    <property type="entry name" value="Acyl-CoA N-acyltransferases (Nat)"/>
    <property type="match status" value="1"/>
</dbReference>
<evidence type="ECO:0008006" key="3">
    <source>
        <dbReference type="Google" id="ProtNLM"/>
    </source>
</evidence>
<dbReference type="EMBL" id="CP070496">
    <property type="protein sequence ID" value="QSB06748.1"/>
    <property type="molecule type" value="Genomic_DNA"/>
</dbReference>
<sequence length="255" mass="27857">MNGTANARAIEAVITAKMSFDFASASGVFSGAHMQSFGGTVATKLPELGHLPQYNKARGFGADELHLLPDIIDYYRESDLAAAIEVWEDDVNEEVATALRDVGLHPRDHLVTLHAPLPGSTRSHTVEVRETESDEEYLDILFAGYEVRREQAHFRSMLTIEHTTAELRRYLAFVEGTPAAAGALFMRAGTGLLAGAATIPQLRAKGCQSALIGRRMADAASAGCDLVVVTAAEDSPSHINLRRQFRTTHRRTVWR</sequence>
<dbReference type="Gene3D" id="3.40.630.30">
    <property type="match status" value="1"/>
</dbReference>
<gene>
    <name evidence="1" type="ORF">JQS30_07630</name>
</gene>
<protein>
    <recommendedName>
        <fullName evidence="3">N-acetyltransferase domain-containing protein</fullName>
    </recommendedName>
</protein>
<reference evidence="1" key="1">
    <citation type="submission" date="2021-02" db="EMBL/GenBank/DDBJ databases">
        <title>Natronoglycomyces albus gen. nov., sp. nov, a haloalkaliphilic actinobacterium from a soda solonchak soil.</title>
        <authorList>
            <person name="Sorokin D.Y."/>
            <person name="Khijniak T.V."/>
            <person name="Zakharycheva A.P."/>
            <person name="Boueva O.V."/>
            <person name="Ariskina E.V."/>
            <person name="Hahnke R.L."/>
            <person name="Bunk B."/>
            <person name="Sproer C."/>
            <person name="Schumann P."/>
            <person name="Evtushenko L.I."/>
            <person name="Kublanov I.V."/>
        </authorList>
    </citation>
    <scope>NUCLEOTIDE SEQUENCE</scope>
    <source>
        <strain evidence="1">DSM 106290</strain>
    </source>
</reference>
<dbReference type="Proteomes" id="UP000662939">
    <property type="component" value="Chromosome"/>
</dbReference>
<accession>A0A895XYR3</accession>